<feature type="transmembrane region" description="Helical" evidence="1">
    <location>
        <begin position="291"/>
        <end position="311"/>
    </location>
</feature>
<feature type="transmembrane region" description="Helical" evidence="1">
    <location>
        <begin position="40"/>
        <end position="59"/>
    </location>
</feature>
<evidence type="ECO:0000256" key="1">
    <source>
        <dbReference type="SAM" id="Phobius"/>
    </source>
</evidence>
<name>A0A4Q7JCZ4_9PSEU</name>
<keyword evidence="1" id="KW-0812">Transmembrane</keyword>
<feature type="transmembrane region" description="Helical" evidence="1">
    <location>
        <begin position="265"/>
        <end position="285"/>
    </location>
</feature>
<feature type="transmembrane region" description="Helical" evidence="1">
    <location>
        <begin position="171"/>
        <end position="188"/>
    </location>
</feature>
<dbReference type="EMBL" id="SFCC01000002">
    <property type="protein sequence ID" value="RZQ65239.1"/>
    <property type="molecule type" value="Genomic_DNA"/>
</dbReference>
<feature type="transmembrane region" description="Helical" evidence="1">
    <location>
        <begin position="359"/>
        <end position="382"/>
    </location>
</feature>
<evidence type="ECO:0000313" key="2">
    <source>
        <dbReference type="EMBL" id="RZQ65239.1"/>
    </source>
</evidence>
<feature type="transmembrane region" description="Helical" evidence="1">
    <location>
        <begin position="79"/>
        <end position="101"/>
    </location>
</feature>
<evidence type="ECO:0000313" key="3">
    <source>
        <dbReference type="Proteomes" id="UP000292003"/>
    </source>
</evidence>
<reference evidence="2 3" key="1">
    <citation type="submission" date="2019-02" db="EMBL/GenBank/DDBJ databases">
        <title>Draft genome sequence of Amycolatopsis sp. 8-3EHSu isolated from roots of Suaeda maritima.</title>
        <authorList>
            <person name="Duangmal K."/>
            <person name="Chantavorakit T."/>
        </authorList>
    </citation>
    <scope>NUCLEOTIDE SEQUENCE [LARGE SCALE GENOMIC DNA]</scope>
    <source>
        <strain evidence="2 3">8-3EHSu</strain>
    </source>
</reference>
<gene>
    <name evidence="2" type="ORF">EWH70_04950</name>
</gene>
<keyword evidence="3" id="KW-1185">Reference proteome</keyword>
<keyword evidence="1" id="KW-0472">Membrane</keyword>
<organism evidence="2 3">
    <name type="scientific">Amycolatopsis suaedae</name>
    <dbReference type="NCBI Taxonomy" id="2510978"/>
    <lineage>
        <taxon>Bacteria</taxon>
        <taxon>Bacillati</taxon>
        <taxon>Actinomycetota</taxon>
        <taxon>Actinomycetes</taxon>
        <taxon>Pseudonocardiales</taxon>
        <taxon>Pseudonocardiaceae</taxon>
        <taxon>Amycolatopsis</taxon>
    </lineage>
</organism>
<keyword evidence="1" id="KW-1133">Transmembrane helix</keyword>
<comment type="caution">
    <text evidence="2">The sequence shown here is derived from an EMBL/GenBank/DDBJ whole genome shotgun (WGS) entry which is preliminary data.</text>
</comment>
<dbReference type="AlphaFoldDB" id="A0A4Q7JCZ4"/>
<proteinExistence type="predicted"/>
<feature type="transmembrane region" description="Helical" evidence="1">
    <location>
        <begin position="241"/>
        <end position="258"/>
    </location>
</feature>
<feature type="transmembrane region" description="Helical" evidence="1">
    <location>
        <begin position="108"/>
        <end position="124"/>
    </location>
</feature>
<protein>
    <submittedName>
        <fullName evidence="2">Uncharacterized protein</fullName>
    </submittedName>
</protein>
<accession>A0A4Q7JCZ4</accession>
<feature type="transmembrane region" description="Helical" evidence="1">
    <location>
        <begin position="144"/>
        <end position="164"/>
    </location>
</feature>
<feature type="transmembrane region" description="Helical" evidence="1">
    <location>
        <begin position="318"/>
        <end position="339"/>
    </location>
</feature>
<dbReference type="OrthoDB" id="3328774at2"/>
<dbReference type="Proteomes" id="UP000292003">
    <property type="component" value="Unassembled WGS sequence"/>
</dbReference>
<sequence>MTKAVAADPDVVPRSPIAKTKLFFQLYWKRGAPGQPTAPWALNFAYGMWLTAFLFKLIGSSWDMSWHFQWLRDDLAPPHLINTVGTVIIMVLVSIHSYTGLGCDKRSLRLMQTGTVVFLIAAPLDVINHRINGLDLTAWSPSHMMLYIGTGIMLLGVIDGWLKFSTPGRTRALVLTGLWAFFLENTFFPNGQQEYGVLGLLSWERGTPEAEHELLSFAAEQIGRPVDRVAVLNFTLPIAEWVYPVWGIGVMALILALARHTIGKAWAATVVATLYVGYRGVIWPLLLAAEFPTSTVPFYLLFVGLAVDLAFRIGRSHALLTAGVGGLLVTAFGYGALWTQAQFSDWLLPDAHTASAPPIAYWTVPVVLAGVALLWAAGGPLARWWNSRRPQPHHLPDAVV</sequence>
<dbReference type="RefSeq" id="WP_130474025.1">
    <property type="nucleotide sequence ID" value="NZ_SFCC01000002.1"/>
</dbReference>